<evidence type="ECO:0000259" key="4">
    <source>
        <dbReference type="PROSITE" id="PS51843"/>
    </source>
</evidence>
<keyword evidence="3" id="KW-0675">Receptor</keyword>
<protein>
    <recommendedName>
        <fullName evidence="4">NR LBD domain-containing protein</fullName>
    </recommendedName>
</protein>
<dbReference type="Proteomes" id="UP001153620">
    <property type="component" value="Chromosome 2"/>
</dbReference>
<evidence type="ECO:0000313" key="5">
    <source>
        <dbReference type="EMBL" id="CAH1719664.1"/>
    </source>
</evidence>
<evidence type="ECO:0000256" key="2">
    <source>
        <dbReference type="ARBA" id="ARBA00023163"/>
    </source>
</evidence>
<organism evidence="5 6">
    <name type="scientific">Chironomus riparius</name>
    <dbReference type="NCBI Taxonomy" id="315576"/>
    <lineage>
        <taxon>Eukaryota</taxon>
        <taxon>Metazoa</taxon>
        <taxon>Ecdysozoa</taxon>
        <taxon>Arthropoda</taxon>
        <taxon>Hexapoda</taxon>
        <taxon>Insecta</taxon>
        <taxon>Pterygota</taxon>
        <taxon>Neoptera</taxon>
        <taxon>Endopterygota</taxon>
        <taxon>Diptera</taxon>
        <taxon>Nematocera</taxon>
        <taxon>Chironomoidea</taxon>
        <taxon>Chironomidae</taxon>
        <taxon>Chironominae</taxon>
        <taxon>Chironomus</taxon>
    </lineage>
</organism>
<keyword evidence="6" id="KW-1185">Reference proteome</keyword>
<dbReference type="InterPro" id="IPR035500">
    <property type="entry name" value="NHR-like_dom_sf"/>
</dbReference>
<dbReference type="EMBL" id="OU895878">
    <property type="protein sequence ID" value="CAH1719664.1"/>
    <property type="molecule type" value="Genomic_DNA"/>
</dbReference>
<evidence type="ECO:0000256" key="1">
    <source>
        <dbReference type="ARBA" id="ARBA00023015"/>
    </source>
</evidence>
<dbReference type="Gene3D" id="1.10.565.10">
    <property type="entry name" value="Retinoid X Receptor"/>
    <property type="match status" value="1"/>
</dbReference>
<dbReference type="AlphaFoldDB" id="A0A9P0IUD9"/>
<sequence length="304" mass="34539">MSNTSSPSGLNYSTAFYGSRYPETIFPFQMHLTAPLSFPFDNYHLPTPYYPHLAESLNIKINQSIYRPMASGTTNYDHDIGKILTNNLFSRVPITFEHKAEGGDKNAKENEVTSSEEIPIMSPNDTCHLKSAQSLYDSATKILFLAIRWAKSIPSFNQLPITDQKKLLNECWTELFIVASAQWGLSVDDEITFNSQYLKQMQGFIKQFHLMKIDHFEAACIKALILFRGTVMDDQTVSQQLLLLQNQTLCLLIEKCGGLRLGHLLLLLPQIKVIGNIQHLQENLFKHTISGVFIERILEDIPQV</sequence>
<feature type="domain" description="NR LBD" evidence="4">
    <location>
        <begin position="104"/>
        <end position="304"/>
    </location>
</feature>
<gene>
    <name evidence="5" type="ORF">CHIRRI_LOCUS6942</name>
</gene>
<accession>A0A9P0IUD9</accession>
<dbReference type="InterPro" id="IPR000536">
    <property type="entry name" value="Nucl_hrmn_rcpt_lig-bd"/>
</dbReference>
<dbReference type="PROSITE" id="PS51843">
    <property type="entry name" value="NR_LBD"/>
    <property type="match status" value="1"/>
</dbReference>
<dbReference type="OrthoDB" id="284718at2759"/>
<reference evidence="5" key="1">
    <citation type="submission" date="2022-01" db="EMBL/GenBank/DDBJ databases">
        <authorList>
            <person name="King R."/>
        </authorList>
    </citation>
    <scope>NUCLEOTIDE SEQUENCE</scope>
</reference>
<evidence type="ECO:0000256" key="3">
    <source>
        <dbReference type="ARBA" id="ARBA00023170"/>
    </source>
</evidence>
<reference evidence="5" key="2">
    <citation type="submission" date="2022-10" db="EMBL/GenBank/DDBJ databases">
        <authorList>
            <consortium name="ENA_rothamsted_submissions"/>
            <consortium name="culmorum"/>
            <person name="King R."/>
        </authorList>
    </citation>
    <scope>NUCLEOTIDE SEQUENCE</scope>
</reference>
<dbReference type="InterPro" id="IPR001723">
    <property type="entry name" value="Nuclear_hrmn_rcpt"/>
</dbReference>
<keyword evidence="2" id="KW-0804">Transcription</keyword>
<keyword evidence="1" id="KW-0805">Transcription regulation</keyword>
<dbReference type="PANTHER" id="PTHR24083">
    <property type="entry name" value="NUCLEAR HORMONE RECEPTOR"/>
    <property type="match status" value="1"/>
</dbReference>
<evidence type="ECO:0000313" key="6">
    <source>
        <dbReference type="Proteomes" id="UP001153620"/>
    </source>
</evidence>
<proteinExistence type="predicted"/>
<dbReference type="InterPro" id="IPR050274">
    <property type="entry name" value="Nuclear_hormone_rcpt_NR2"/>
</dbReference>
<dbReference type="SUPFAM" id="SSF48508">
    <property type="entry name" value="Nuclear receptor ligand-binding domain"/>
    <property type="match status" value="1"/>
</dbReference>
<dbReference type="Pfam" id="PF00104">
    <property type="entry name" value="Hormone_recep"/>
    <property type="match status" value="1"/>
</dbReference>
<name>A0A9P0IUD9_9DIPT</name>
<dbReference type="SMART" id="SM00430">
    <property type="entry name" value="HOLI"/>
    <property type="match status" value="1"/>
</dbReference>
<dbReference type="PRINTS" id="PR00398">
    <property type="entry name" value="STRDHORMONER"/>
</dbReference>